<accession>A0A3M7QVJ3</accession>
<proteinExistence type="predicted"/>
<protein>
    <submittedName>
        <fullName evidence="1">Uncharacterized protein</fullName>
    </submittedName>
</protein>
<name>A0A3M7QVJ3_BRAPC</name>
<comment type="caution">
    <text evidence="1">The sequence shown here is derived from an EMBL/GenBank/DDBJ whole genome shotgun (WGS) entry which is preliminary data.</text>
</comment>
<dbReference type="EMBL" id="REGN01004975">
    <property type="protein sequence ID" value="RNA15352.1"/>
    <property type="molecule type" value="Genomic_DNA"/>
</dbReference>
<evidence type="ECO:0000313" key="1">
    <source>
        <dbReference type="EMBL" id="RNA15352.1"/>
    </source>
</evidence>
<sequence length="109" mass="12962">MKQLGFIIDEMLLNINTDDFNEINDLLDKFGHFSFQHRLLERMLTFSCNIINFSNCSRLLKEEFKRNNTNFTNYQLRNMDNFIETGAGTKIDEKTFGYIFTRLANKFVI</sequence>
<organism evidence="1 2">
    <name type="scientific">Brachionus plicatilis</name>
    <name type="common">Marine rotifer</name>
    <name type="synonym">Brachionus muelleri</name>
    <dbReference type="NCBI Taxonomy" id="10195"/>
    <lineage>
        <taxon>Eukaryota</taxon>
        <taxon>Metazoa</taxon>
        <taxon>Spiralia</taxon>
        <taxon>Gnathifera</taxon>
        <taxon>Rotifera</taxon>
        <taxon>Eurotatoria</taxon>
        <taxon>Monogononta</taxon>
        <taxon>Pseudotrocha</taxon>
        <taxon>Ploima</taxon>
        <taxon>Brachionidae</taxon>
        <taxon>Brachionus</taxon>
    </lineage>
</organism>
<evidence type="ECO:0000313" key="2">
    <source>
        <dbReference type="Proteomes" id="UP000276133"/>
    </source>
</evidence>
<reference evidence="1 2" key="1">
    <citation type="journal article" date="2018" name="Sci. Rep.">
        <title>Genomic signatures of local adaptation to the degree of environmental predictability in rotifers.</title>
        <authorList>
            <person name="Franch-Gras L."/>
            <person name="Hahn C."/>
            <person name="Garcia-Roger E.M."/>
            <person name="Carmona M.J."/>
            <person name="Serra M."/>
            <person name="Gomez A."/>
        </authorList>
    </citation>
    <scope>NUCLEOTIDE SEQUENCE [LARGE SCALE GENOMIC DNA]</scope>
    <source>
        <strain evidence="1">HYR1</strain>
    </source>
</reference>
<dbReference type="Proteomes" id="UP000276133">
    <property type="component" value="Unassembled WGS sequence"/>
</dbReference>
<dbReference type="AlphaFoldDB" id="A0A3M7QVJ3"/>
<gene>
    <name evidence="1" type="ORF">BpHYR1_010795</name>
</gene>
<keyword evidence="2" id="KW-1185">Reference proteome</keyword>